<reference evidence="2" key="1">
    <citation type="submission" date="2018-05" db="EMBL/GenBank/DDBJ databases">
        <authorList>
            <person name="Lanie J.A."/>
            <person name="Ng W.-L."/>
            <person name="Kazmierczak K.M."/>
            <person name="Andrzejewski T.M."/>
            <person name="Davidsen T.M."/>
            <person name="Wayne K.J."/>
            <person name="Tettelin H."/>
            <person name="Glass J.I."/>
            <person name="Rusch D."/>
            <person name="Podicherti R."/>
            <person name="Tsui H.-C.T."/>
            <person name="Winkler M.E."/>
        </authorList>
    </citation>
    <scope>NUCLEOTIDE SEQUENCE</scope>
</reference>
<organism evidence="2">
    <name type="scientific">marine metagenome</name>
    <dbReference type="NCBI Taxonomy" id="408172"/>
    <lineage>
        <taxon>unclassified sequences</taxon>
        <taxon>metagenomes</taxon>
        <taxon>ecological metagenomes</taxon>
    </lineage>
</organism>
<protein>
    <submittedName>
        <fullName evidence="2">Uncharacterized protein</fullName>
    </submittedName>
</protein>
<accession>A0A382C4L7</accession>
<sequence>MNKKYRQSVVDKKNIHKQKSFVTQ</sequence>
<evidence type="ECO:0000313" key="2">
    <source>
        <dbReference type="EMBL" id="SVB20233.1"/>
    </source>
</evidence>
<dbReference type="EMBL" id="UINC01032490">
    <property type="protein sequence ID" value="SVB20233.1"/>
    <property type="molecule type" value="Genomic_DNA"/>
</dbReference>
<feature type="region of interest" description="Disordered" evidence="1">
    <location>
        <begin position="1"/>
        <end position="24"/>
    </location>
</feature>
<evidence type="ECO:0000256" key="1">
    <source>
        <dbReference type="SAM" id="MobiDB-lite"/>
    </source>
</evidence>
<gene>
    <name evidence="2" type="ORF">METZ01_LOCUS173087</name>
</gene>
<feature type="compositionally biased region" description="Basic residues" evidence="1">
    <location>
        <begin position="14"/>
        <end position="24"/>
    </location>
</feature>
<proteinExistence type="predicted"/>
<dbReference type="AlphaFoldDB" id="A0A382C4L7"/>
<name>A0A382C4L7_9ZZZZ</name>